<dbReference type="AlphaFoldDB" id="A0A2I0AXN3"/>
<evidence type="ECO:0000313" key="2">
    <source>
        <dbReference type="Proteomes" id="UP000236161"/>
    </source>
</evidence>
<gene>
    <name evidence="1" type="ORF">AXF42_Ash008348</name>
</gene>
<dbReference type="EMBL" id="KZ451939">
    <property type="protein sequence ID" value="PKA60289.1"/>
    <property type="molecule type" value="Genomic_DNA"/>
</dbReference>
<organism evidence="1 2">
    <name type="scientific">Apostasia shenzhenica</name>
    <dbReference type="NCBI Taxonomy" id="1088818"/>
    <lineage>
        <taxon>Eukaryota</taxon>
        <taxon>Viridiplantae</taxon>
        <taxon>Streptophyta</taxon>
        <taxon>Embryophyta</taxon>
        <taxon>Tracheophyta</taxon>
        <taxon>Spermatophyta</taxon>
        <taxon>Magnoliopsida</taxon>
        <taxon>Liliopsida</taxon>
        <taxon>Asparagales</taxon>
        <taxon>Orchidaceae</taxon>
        <taxon>Apostasioideae</taxon>
        <taxon>Apostasia</taxon>
    </lineage>
</organism>
<accession>A0A2I0AXN3</accession>
<dbReference type="Proteomes" id="UP000236161">
    <property type="component" value="Unassembled WGS sequence"/>
</dbReference>
<sequence length="55" mass="6080">MYGLSRLAAMVGTPRSTVDSFLAEFIVDGRDLAMLLRSGLIDYQDRLGKMDAADR</sequence>
<evidence type="ECO:0000313" key="1">
    <source>
        <dbReference type="EMBL" id="PKA60289.1"/>
    </source>
</evidence>
<proteinExistence type="predicted"/>
<protein>
    <submittedName>
        <fullName evidence="1">Uncharacterized protein</fullName>
    </submittedName>
</protein>
<keyword evidence="2" id="KW-1185">Reference proteome</keyword>
<reference evidence="1 2" key="1">
    <citation type="journal article" date="2017" name="Nature">
        <title>The Apostasia genome and the evolution of orchids.</title>
        <authorList>
            <person name="Zhang G.Q."/>
            <person name="Liu K.W."/>
            <person name="Li Z."/>
            <person name="Lohaus R."/>
            <person name="Hsiao Y.Y."/>
            <person name="Niu S.C."/>
            <person name="Wang J.Y."/>
            <person name="Lin Y.C."/>
            <person name="Xu Q."/>
            <person name="Chen L.J."/>
            <person name="Yoshida K."/>
            <person name="Fujiwara S."/>
            <person name="Wang Z.W."/>
            <person name="Zhang Y.Q."/>
            <person name="Mitsuda N."/>
            <person name="Wang M."/>
            <person name="Liu G.H."/>
            <person name="Pecoraro L."/>
            <person name="Huang H.X."/>
            <person name="Xiao X.J."/>
            <person name="Lin M."/>
            <person name="Wu X.Y."/>
            <person name="Wu W.L."/>
            <person name="Chen Y.Y."/>
            <person name="Chang S.B."/>
            <person name="Sakamoto S."/>
            <person name="Ohme-Takagi M."/>
            <person name="Yagi M."/>
            <person name="Zeng S.J."/>
            <person name="Shen C.Y."/>
            <person name="Yeh C.M."/>
            <person name="Luo Y.B."/>
            <person name="Tsai W.C."/>
            <person name="Van de Peer Y."/>
            <person name="Liu Z.J."/>
        </authorList>
    </citation>
    <scope>NUCLEOTIDE SEQUENCE [LARGE SCALE GENOMIC DNA]</scope>
    <source>
        <strain evidence="2">cv. Shenzhen</strain>
        <tissue evidence="1">Stem</tissue>
    </source>
</reference>
<name>A0A2I0AXN3_9ASPA</name>